<keyword evidence="4" id="KW-1185">Reference proteome</keyword>
<evidence type="ECO:0000313" key="4">
    <source>
        <dbReference type="Proteomes" id="UP001387215"/>
    </source>
</evidence>
<evidence type="ECO:0008006" key="5">
    <source>
        <dbReference type="Google" id="ProtNLM"/>
    </source>
</evidence>
<gene>
    <name evidence="3" type="ORF">V2J18_18540</name>
</gene>
<name>A0ABU8D6R8_9GAMM</name>
<accession>A0ABU8D6R8</accession>
<evidence type="ECO:0000256" key="1">
    <source>
        <dbReference type="SAM" id="MobiDB-lite"/>
    </source>
</evidence>
<organism evidence="3 4">
    <name type="scientific">Lysobacter firmicutimachus</name>
    <dbReference type="NCBI Taxonomy" id="1792846"/>
    <lineage>
        <taxon>Bacteria</taxon>
        <taxon>Pseudomonadati</taxon>
        <taxon>Pseudomonadota</taxon>
        <taxon>Gammaproteobacteria</taxon>
        <taxon>Lysobacterales</taxon>
        <taxon>Lysobacteraceae</taxon>
        <taxon>Lysobacter</taxon>
    </lineage>
</organism>
<dbReference type="Proteomes" id="UP001387215">
    <property type="component" value="Unassembled WGS sequence"/>
</dbReference>
<dbReference type="RefSeq" id="WP_336132550.1">
    <property type="nucleotide sequence ID" value="NZ_JBANDL010000002.1"/>
</dbReference>
<keyword evidence="2" id="KW-0732">Signal</keyword>
<sequence>MRPHSLIRSARTRRDALASVLALSFGLGIAACAAPTPRPPASGAGTTAIAVADPLAPLRALCGQAYAGRVVADTPASADDPFAGKSLVMHVRDCRSGEIRIPFQVGEDRSRTWVIDVLADGRLRLKHDHRHRDGSADALTRYGGEQRAGTPAGRYEFPVDAESQALFRRLGREVSLGNVWALEVAPQRFVYELARPGRLFRVEFDLSAPVAAPPPPWGG</sequence>
<feature type="region of interest" description="Disordered" evidence="1">
    <location>
        <begin position="134"/>
        <end position="153"/>
    </location>
</feature>
<feature type="signal peptide" evidence="2">
    <location>
        <begin position="1"/>
        <end position="33"/>
    </location>
</feature>
<feature type="chain" id="PRO_5045333772" description="Secreted protein" evidence="2">
    <location>
        <begin position="34"/>
        <end position="219"/>
    </location>
</feature>
<evidence type="ECO:0000256" key="2">
    <source>
        <dbReference type="SAM" id="SignalP"/>
    </source>
</evidence>
<proteinExistence type="predicted"/>
<reference evidence="3 4" key="1">
    <citation type="submission" date="2024-02" db="EMBL/GenBank/DDBJ databases">
        <title>Lysobacter Genome Sequencing and Mining.</title>
        <authorList>
            <person name="Bierman J."/>
            <person name="Walker M.C."/>
        </authorList>
    </citation>
    <scope>NUCLEOTIDE SEQUENCE [LARGE SCALE GENOMIC DNA]</scope>
    <source>
        <strain evidence="3 4">PB6250</strain>
    </source>
</reference>
<dbReference type="EMBL" id="JBANDL010000002">
    <property type="protein sequence ID" value="MEI2456658.1"/>
    <property type="molecule type" value="Genomic_DNA"/>
</dbReference>
<dbReference type="PROSITE" id="PS51257">
    <property type="entry name" value="PROKAR_LIPOPROTEIN"/>
    <property type="match status" value="1"/>
</dbReference>
<protein>
    <recommendedName>
        <fullName evidence="5">Secreted protein</fullName>
    </recommendedName>
</protein>
<evidence type="ECO:0000313" key="3">
    <source>
        <dbReference type="EMBL" id="MEI2456658.1"/>
    </source>
</evidence>
<comment type="caution">
    <text evidence="3">The sequence shown here is derived from an EMBL/GenBank/DDBJ whole genome shotgun (WGS) entry which is preliminary data.</text>
</comment>